<evidence type="ECO:0000256" key="3">
    <source>
        <dbReference type="ARBA" id="ARBA00012744"/>
    </source>
</evidence>
<evidence type="ECO:0000256" key="6">
    <source>
        <dbReference type="ARBA" id="ARBA00023295"/>
    </source>
</evidence>
<accession>A0AAD4KRT0</accession>
<evidence type="ECO:0000256" key="4">
    <source>
        <dbReference type="ARBA" id="ARBA00022801"/>
    </source>
</evidence>
<proteinExistence type="inferred from homology"/>
<dbReference type="EMBL" id="JAJTJA010000006">
    <property type="protein sequence ID" value="KAH8697819.1"/>
    <property type="molecule type" value="Genomic_DNA"/>
</dbReference>
<dbReference type="Gene3D" id="3.40.50.1700">
    <property type="entry name" value="Glycoside hydrolase family 3 C-terminal domain"/>
    <property type="match status" value="2"/>
</dbReference>
<sequence>MTSYNIVNGVHADEDSYLQDILRVPEHVLDPRVRTILETISLVADFGIPEKAEEKHFDRFAEKLPQYPPLRKDRSIAVIGPNSNYAQCCGGRSASMDTAYMVTPIDGIRVNAKTGTLRKADGRDGGPRFFFRVYYEPTEAEQRELTEELHLTQSEGFLMDYVDSRFRTYDFYQLIVDNATKQTPGTFFFGSVEFRFESSFTSNFERRGAVVFGPGGFWFVGCRRLVPQQAISDAVAVASASDQTVIVVSLIGEWESEGYDRQTMDLLPHNYELVEKVLKPCPNAVVVVQSGTTVTWAHKAHALFQAWNGGNEVWNWIADVLLEISIHPESSSLDSLLNSHQFHHTSISGAKRLGYSMERVSILPPQLQALRFKSQLFW</sequence>
<comment type="catalytic activity">
    <reaction evidence="1">
        <text>Hydrolysis of terminal, non-reducing beta-D-glucosyl residues with release of beta-D-glucose.</text>
        <dbReference type="EC" id="3.2.1.21"/>
    </reaction>
</comment>
<dbReference type="InterPro" id="IPR002772">
    <property type="entry name" value="Glyco_hydro_3_C"/>
</dbReference>
<dbReference type="RefSeq" id="XP_046072520.1">
    <property type="nucleotide sequence ID" value="XM_046220455.1"/>
</dbReference>
<reference evidence="8" key="1">
    <citation type="submission" date="2021-12" db="EMBL/GenBank/DDBJ databases">
        <title>Convergent genome expansion in fungi linked to evolution of root-endophyte symbiosis.</title>
        <authorList>
            <consortium name="DOE Joint Genome Institute"/>
            <person name="Ke Y.-H."/>
            <person name="Bonito G."/>
            <person name="Liao H.-L."/>
            <person name="Looney B."/>
            <person name="Rojas-Flechas A."/>
            <person name="Nash J."/>
            <person name="Hameed K."/>
            <person name="Schadt C."/>
            <person name="Martin F."/>
            <person name="Crous P.W."/>
            <person name="Miettinen O."/>
            <person name="Magnuson J.K."/>
            <person name="Labbe J."/>
            <person name="Jacobson D."/>
            <person name="Doktycz M.J."/>
            <person name="Veneault-Fourrey C."/>
            <person name="Kuo A."/>
            <person name="Mondo S."/>
            <person name="Calhoun S."/>
            <person name="Riley R."/>
            <person name="Ohm R."/>
            <person name="LaButti K."/>
            <person name="Andreopoulos B."/>
            <person name="Pangilinan J."/>
            <person name="Nolan M."/>
            <person name="Tritt A."/>
            <person name="Clum A."/>
            <person name="Lipzen A."/>
            <person name="Daum C."/>
            <person name="Barry K."/>
            <person name="Grigoriev I.V."/>
            <person name="Vilgalys R."/>
        </authorList>
    </citation>
    <scope>NUCLEOTIDE SEQUENCE</scope>
    <source>
        <strain evidence="8">PMI_201</strain>
    </source>
</reference>
<dbReference type="Pfam" id="PF01915">
    <property type="entry name" value="Glyco_hydro_3_C"/>
    <property type="match status" value="1"/>
</dbReference>
<comment type="caution">
    <text evidence="8">The sequence shown here is derived from an EMBL/GenBank/DDBJ whole genome shotgun (WGS) entry which is preliminary data.</text>
</comment>
<evidence type="ECO:0000259" key="7">
    <source>
        <dbReference type="Pfam" id="PF01915"/>
    </source>
</evidence>
<gene>
    <name evidence="8" type="ORF">BGW36DRAFT_427767</name>
</gene>
<evidence type="ECO:0000256" key="5">
    <source>
        <dbReference type="ARBA" id="ARBA00023277"/>
    </source>
</evidence>
<keyword evidence="6" id="KW-0326">Glycosidase</keyword>
<keyword evidence="5" id="KW-0119">Carbohydrate metabolism</keyword>
<dbReference type="GeneID" id="70250742"/>
<evidence type="ECO:0000256" key="1">
    <source>
        <dbReference type="ARBA" id="ARBA00000448"/>
    </source>
</evidence>
<comment type="similarity">
    <text evidence="2">Belongs to the glycosyl hydrolase 3 family.</text>
</comment>
<organism evidence="8 9">
    <name type="scientific">Talaromyces proteolyticus</name>
    <dbReference type="NCBI Taxonomy" id="1131652"/>
    <lineage>
        <taxon>Eukaryota</taxon>
        <taxon>Fungi</taxon>
        <taxon>Dikarya</taxon>
        <taxon>Ascomycota</taxon>
        <taxon>Pezizomycotina</taxon>
        <taxon>Eurotiomycetes</taxon>
        <taxon>Eurotiomycetidae</taxon>
        <taxon>Eurotiales</taxon>
        <taxon>Trichocomaceae</taxon>
        <taxon>Talaromyces</taxon>
        <taxon>Talaromyces sect. Bacilispori</taxon>
    </lineage>
</organism>
<evidence type="ECO:0000313" key="8">
    <source>
        <dbReference type="EMBL" id="KAH8697819.1"/>
    </source>
</evidence>
<evidence type="ECO:0000256" key="2">
    <source>
        <dbReference type="ARBA" id="ARBA00005336"/>
    </source>
</evidence>
<dbReference type="EC" id="3.2.1.21" evidence="3"/>
<dbReference type="InterPro" id="IPR050288">
    <property type="entry name" value="Cellulose_deg_GH3"/>
</dbReference>
<dbReference type="PANTHER" id="PTHR42715:SF27">
    <property type="entry name" value="BETA-GLUCOSIDASE-RELATED"/>
    <property type="match status" value="1"/>
</dbReference>
<name>A0AAD4KRT0_9EURO</name>
<dbReference type="SUPFAM" id="SSF52279">
    <property type="entry name" value="Beta-D-glucan exohydrolase, C-terminal domain"/>
    <property type="match status" value="1"/>
</dbReference>
<dbReference type="PANTHER" id="PTHR42715">
    <property type="entry name" value="BETA-GLUCOSIDASE"/>
    <property type="match status" value="1"/>
</dbReference>
<dbReference type="GO" id="GO:0009251">
    <property type="term" value="P:glucan catabolic process"/>
    <property type="evidence" value="ECO:0007669"/>
    <property type="project" value="TreeGrafter"/>
</dbReference>
<protein>
    <recommendedName>
        <fullName evidence="3">beta-glucosidase</fullName>
        <ecNumber evidence="3">3.2.1.21</ecNumber>
    </recommendedName>
</protein>
<keyword evidence="9" id="KW-1185">Reference proteome</keyword>
<dbReference type="AlphaFoldDB" id="A0AAD4KRT0"/>
<feature type="domain" description="Glycoside hydrolase family 3 C-terminal" evidence="7">
    <location>
        <begin position="69"/>
        <end position="321"/>
    </location>
</feature>
<dbReference type="InterPro" id="IPR036881">
    <property type="entry name" value="Glyco_hydro_3_C_sf"/>
</dbReference>
<keyword evidence="4 8" id="KW-0378">Hydrolase</keyword>
<dbReference type="GO" id="GO:0008422">
    <property type="term" value="F:beta-glucosidase activity"/>
    <property type="evidence" value="ECO:0007669"/>
    <property type="project" value="UniProtKB-EC"/>
</dbReference>
<evidence type="ECO:0000313" key="9">
    <source>
        <dbReference type="Proteomes" id="UP001201262"/>
    </source>
</evidence>
<dbReference type="Proteomes" id="UP001201262">
    <property type="component" value="Unassembled WGS sequence"/>
</dbReference>